<evidence type="ECO:0000256" key="7">
    <source>
        <dbReference type="PROSITE-ProRule" id="PRU00221"/>
    </source>
</evidence>
<dbReference type="Gene3D" id="2.130.10.10">
    <property type="entry name" value="YVTN repeat-like/Quinoprotein amine dehydrogenase"/>
    <property type="match status" value="1"/>
</dbReference>
<organism evidence="8">
    <name type="scientific">Auxenochlorella protothecoides</name>
    <name type="common">Green microalga</name>
    <name type="synonym">Chlorella protothecoides</name>
    <dbReference type="NCBI Taxonomy" id="3075"/>
    <lineage>
        <taxon>Eukaryota</taxon>
        <taxon>Viridiplantae</taxon>
        <taxon>Chlorophyta</taxon>
        <taxon>core chlorophytes</taxon>
        <taxon>Trebouxiophyceae</taxon>
        <taxon>Chlorellales</taxon>
        <taxon>Chlorellaceae</taxon>
        <taxon>Auxenochlorella</taxon>
    </lineage>
</organism>
<dbReference type="InterPro" id="IPR019775">
    <property type="entry name" value="WD40_repeat_CS"/>
</dbReference>
<dbReference type="GO" id="GO:0034388">
    <property type="term" value="C:Pwp2p-containing subcomplex of 90S preribosome"/>
    <property type="evidence" value="ECO:0007669"/>
    <property type="project" value="TreeGrafter"/>
</dbReference>
<dbReference type="SUPFAM" id="SSF50978">
    <property type="entry name" value="WD40 repeat-like"/>
    <property type="match status" value="1"/>
</dbReference>
<sequence>MPGDKRPRITADEEARMAELETQLFRGEEDVAAELLSTGDPQQLPVYQDCEPTEEARAPAWHDPQDASLRVNVADVSRARKLRQRNGEKVLDGAAYSERLRAQHAKLNPRVGWARRGARAEAGPDSETAALLQRSGGLLVKGRALPAGQLEASRMRDANAADPAQGVLRALQYHPNGQLLLTASLDKRLRFFAVDGDACPLVQSLFLEDLPVHAAAFAAGGRKVLATGRRKYFYVADLESATVERIPRLFGTQDRSLEGFVASAGPGLQVVAFLGDDGTLPLMSLATRQLVGTLKMNGSARSGAFSSDGMELYTSGGDGAVYIWDLRQRSCRARFVDEGSLRGTSLALSPDDSLLAAGSSSGVVNVYGREQILGDSSDPVLPTSAAAADVAAAFPRDAARPPPRHSALNLTTTIDSLAFSPDGQVLAMASRMKRDALRLLHVPSGTVFSNWPTSRSPLGYVHCLDFSPGGGSLAIGNAKGRVVLYRLHHYPQA</sequence>
<feature type="repeat" description="WD" evidence="7">
    <location>
        <begin position="304"/>
        <end position="334"/>
    </location>
</feature>
<evidence type="ECO:0000256" key="3">
    <source>
        <dbReference type="ARBA" id="ARBA00022574"/>
    </source>
</evidence>
<evidence type="ECO:0000256" key="5">
    <source>
        <dbReference type="ARBA" id="ARBA00023242"/>
    </source>
</evidence>
<dbReference type="GO" id="GO:0032040">
    <property type="term" value="C:small-subunit processome"/>
    <property type="evidence" value="ECO:0007669"/>
    <property type="project" value="TreeGrafter"/>
</dbReference>
<keyword evidence="2" id="KW-0698">rRNA processing</keyword>
<evidence type="ECO:0000256" key="1">
    <source>
        <dbReference type="ARBA" id="ARBA00004604"/>
    </source>
</evidence>
<dbReference type="InterPro" id="IPR015943">
    <property type="entry name" value="WD40/YVTN_repeat-like_dom_sf"/>
</dbReference>
<evidence type="ECO:0000256" key="2">
    <source>
        <dbReference type="ARBA" id="ARBA00022552"/>
    </source>
</evidence>
<reference evidence="8" key="1">
    <citation type="submission" date="2015-08" db="EMBL/GenBank/DDBJ databases">
        <authorList>
            <person name="Babu N.S."/>
            <person name="Beckwith C.J."/>
            <person name="Beseler K.G."/>
            <person name="Brison A."/>
            <person name="Carone J.V."/>
            <person name="Caskin T.P."/>
            <person name="Diamond M."/>
            <person name="Durham M.E."/>
            <person name="Foxe J.M."/>
            <person name="Go M."/>
            <person name="Henderson B.A."/>
            <person name="Jones I.B."/>
            <person name="McGettigan J.A."/>
            <person name="Micheletti S.J."/>
            <person name="Nasrallah M.E."/>
            <person name="Ortiz D."/>
            <person name="Piller C.R."/>
            <person name="Privatt S.R."/>
            <person name="Schneider S.L."/>
            <person name="Sharp S."/>
            <person name="Smith T.C."/>
            <person name="Stanton J.D."/>
            <person name="Ullery H.E."/>
            <person name="Wilson R.J."/>
            <person name="Serrano M.G."/>
            <person name="Buck G."/>
            <person name="Lee V."/>
            <person name="Wang Y."/>
            <person name="Carvalho R."/>
            <person name="Voegtly L."/>
            <person name="Shi R."/>
            <person name="Duckworth R."/>
            <person name="Johnson A."/>
            <person name="Loviza R."/>
            <person name="Walstead R."/>
            <person name="Shah Z."/>
            <person name="Kiflezghi M."/>
            <person name="Wade K."/>
            <person name="Ball S.L."/>
            <person name="Bradley K.W."/>
            <person name="Asai D.J."/>
            <person name="Bowman C.A."/>
            <person name="Russell D.A."/>
            <person name="Pope W.H."/>
            <person name="Jacobs-Sera D."/>
            <person name="Hendrix R.W."/>
            <person name="Hatfull G.F."/>
        </authorList>
    </citation>
    <scope>NUCLEOTIDE SEQUENCE</scope>
</reference>
<dbReference type="PANTHER" id="PTHR18359:SF0">
    <property type="entry name" value="U3 SMALL NUCLEOLAR RNA-ASSOCIATED PROTEIN 18 HOMOLOG"/>
    <property type="match status" value="1"/>
</dbReference>
<comment type="similarity">
    <text evidence="6">Belongs to the WD repeat UTP18 family.</text>
</comment>
<dbReference type="GO" id="GO:0006364">
    <property type="term" value="P:rRNA processing"/>
    <property type="evidence" value="ECO:0007669"/>
    <property type="project" value="UniProtKB-KW"/>
</dbReference>
<evidence type="ECO:0000256" key="6">
    <source>
        <dbReference type="ARBA" id="ARBA00025767"/>
    </source>
</evidence>
<dbReference type="SMART" id="SM00320">
    <property type="entry name" value="WD40"/>
    <property type="match status" value="4"/>
</dbReference>
<dbReference type="PROSITE" id="PS50082">
    <property type="entry name" value="WD_REPEATS_2"/>
    <property type="match status" value="1"/>
</dbReference>
<keyword evidence="3 7" id="KW-0853">WD repeat</keyword>
<evidence type="ECO:0000256" key="4">
    <source>
        <dbReference type="ARBA" id="ARBA00022737"/>
    </source>
</evidence>
<keyword evidence="4" id="KW-0677">Repeat</keyword>
<dbReference type="InterPro" id="IPR045161">
    <property type="entry name" value="Utp18"/>
</dbReference>
<gene>
    <name evidence="8" type="ORF">g.37771</name>
</gene>
<keyword evidence="5" id="KW-0539">Nucleus</keyword>
<dbReference type="Pfam" id="PF00400">
    <property type="entry name" value="WD40"/>
    <property type="match status" value="3"/>
</dbReference>
<evidence type="ECO:0000313" key="8">
    <source>
        <dbReference type="EMBL" id="JAT68607.1"/>
    </source>
</evidence>
<dbReference type="PROSITE" id="PS00678">
    <property type="entry name" value="WD_REPEATS_1"/>
    <property type="match status" value="1"/>
</dbReference>
<name>A0A1D1ZP78_AUXPR</name>
<proteinExistence type="inferred from homology"/>
<dbReference type="AlphaFoldDB" id="A0A1D1ZP78"/>
<comment type="subcellular location">
    <subcellularLocation>
        <location evidence="1">Nucleus</location>
        <location evidence="1">Nucleolus</location>
    </subcellularLocation>
</comment>
<dbReference type="InterPro" id="IPR001680">
    <property type="entry name" value="WD40_rpt"/>
</dbReference>
<dbReference type="PANTHER" id="PTHR18359">
    <property type="entry name" value="WD-REPEAT PROTEIN-RELATED"/>
    <property type="match status" value="1"/>
</dbReference>
<dbReference type="InterPro" id="IPR036322">
    <property type="entry name" value="WD40_repeat_dom_sf"/>
</dbReference>
<dbReference type="EMBL" id="GDKF01010015">
    <property type="protein sequence ID" value="JAT68607.1"/>
    <property type="molecule type" value="Transcribed_RNA"/>
</dbReference>
<accession>A0A1D1ZP78</accession>
<protein>
    <submittedName>
        <fullName evidence="8">Uncharacterized protein</fullName>
    </submittedName>
</protein>